<dbReference type="EC" id="2.7.13.3" evidence="15"/>
<keyword evidence="7 15" id="KW-0418">Kinase</keyword>
<feature type="domain" description="Histidine kinase/HSP90-like ATPase" evidence="13">
    <location>
        <begin position="474"/>
        <end position="585"/>
    </location>
</feature>
<evidence type="ECO:0000256" key="10">
    <source>
        <dbReference type="ARBA" id="ARBA00023012"/>
    </source>
</evidence>
<evidence type="ECO:0000256" key="7">
    <source>
        <dbReference type="ARBA" id="ARBA00022777"/>
    </source>
</evidence>
<keyword evidence="16" id="KW-1185">Reference proteome</keyword>
<feature type="transmembrane region" description="Helical" evidence="12">
    <location>
        <begin position="12"/>
        <end position="31"/>
    </location>
</feature>
<dbReference type="EMBL" id="QGQD01000056">
    <property type="protein sequence ID" value="TLD00315.1"/>
    <property type="molecule type" value="Genomic_DNA"/>
</dbReference>
<dbReference type="PANTHER" id="PTHR34220">
    <property type="entry name" value="SENSOR HISTIDINE KINASE YPDA"/>
    <property type="match status" value="1"/>
</dbReference>
<organism evidence="15 16">
    <name type="scientific">Robinsoniella peoriensis</name>
    <dbReference type="NCBI Taxonomy" id="180332"/>
    <lineage>
        <taxon>Bacteria</taxon>
        <taxon>Bacillati</taxon>
        <taxon>Bacillota</taxon>
        <taxon>Clostridia</taxon>
        <taxon>Lachnospirales</taxon>
        <taxon>Lachnospiraceae</taxon>
        <taxon>Robinsoniella</taxon>
    </lineage>
</organism>
<reference evidence="15 16" key="1">
    <citation type="journal article" date="2019" name="Anaerobe">
        <title>Detection of Robinsoniella peoriensis in multiple bone samples of a trauma patient.</title>
        <authorList>
            <person name="Schrottner P."/>
            <person name="Hartwich K."/>
            <person name="Bunk B."/>
            <person name="Schober I."/>
            <person name="Helbig S."/>
            <person name="Rudolph W.W."/>
            <person name="Gunzer F."/>
        </authorList>
    </citation>
    <scope>NUCLEOTIDE SEQUENCE [LARGE SCALE GENOMIC DNA]</scope>
    <source>
        <strain evidence="15 16">DSM 106044</strain>
    </source>
</reference>
<dbReference type="Gene3D" id="6.10.340.10">
    <property type="match status" value="1"/>
</dbReference>
<dbReference type="AlphaFoldDB" id="A0A4U8Q623"/>
<evidence type="ECO:0000256" key="4">
    <source>
        <dbReference type="ARBA" id="ARBA00022679"/>
    </source>
</evidence>
<evidence type="ECO:0000256" key="11">
    <source>
        <dbReference type="ARBA" id="ARBA00023136"/>
    </source>
</evidence>
<keyword evidence="9 12" id="KW-1133">Transmembrane helix</keyword>
<evidence type="ECO:0000256" key="8">
    <source>
        <dbReference type="ARBA" id="ARBA00022840"/>
    </source>
</evidence>
<accession>A0A4U8Q623</accession>
<keyword evidence="4 15" id="KW-0808">Transferase</keyword>
<dbReference type="Pfam" id="PF06580">
    <property type="entry name" value="His_kinase"/>
    <property type="match status" value="1"/>
</dbReference>
<dbReference type="PANTHER" id="PTHR34220:SF11">
    <property type="entry name" value="SENSOR PROTEIN KINASE HPTS"/>
    <property type="match status" value="1"/>
</dbReference>
<dbReference type="InterPro" id="IPR050640">
    <property type="entry name" value="Bact_2-comp_sensor_kinase"/>
</dbReference>
<dbReference type="STRING" id="180332.GCA_000797495_05836"/>
<keyword evidence="2" id="KW-1003">Cell membrane</keyword>
<proteinExistence type="predicted"/>
<dbReference type="RefSeq" id="WP_027295806.1">
    <property type="nucleotide sequence ID" value="NZ_QGQD01000056.1"/>
</dbReference>
<evidence type="ECO:0000256" key="6">
    <source>
        <dbReference type="ARBA" id="ARBA00022741"/>
    </source>
</evidence>
<sequence length="593" mass="68342">MKILKSIRFKFLICLLGISILPILILFGVILKNNMEYYNSQISVASDNEVQKMVTGINSTFVNLNDLMTSLIFSQYDNDSCMLSICEQEGAGREPTPMERLTNYRKFEYVSSNLIGNNTYASGVYLFTESGYTYSFVKNKEFYLEEDYQNASWYKSLLDSREFQIIETYQSRHSKSQSILMARRFTDVKGKHTGVLAVVCTDQMFDALGESTLPWGESFLMDADGKTIPASSEPDRRAPDDIHQITKNNKGIIFRKDTNDAYIYGTLDINDWKIVSEVSFDSQKQLYTQNMEYLILLIMVIILFVVILGSLLERMFIRPLVELSGSMHETPITDLTFHHNYQERKDEIGSLYRHFDKMIKKINCLIEDTYVAEIKFLKSRLRNLMSQINAHFIFNTLENINCLAKIEKNNQIAVMSKSLGDMLRYSIEYESDEETLATEISHIREYLNIQEIRFGSPILLKIESSEEILQSPVLKFMLQPVIENSIEHGLAGEEPPWIIVVRAYRQDGKTIIAVQDNGIGMEEDTLREVRRRIYHPEHLAEDARYASIGLSNIYKRIQLLYGEEYGLEIENLAGRGVEVKVCLPFHAGEEVEQ</sequence>
<evidence type="ECO:0000256" key="5">
    <source>
        <dbReference type="ARBA" id="ARBA00022692"/>
    </source>
</evidence>
<dbReference type="SUPFAM" id="SSF158472">
    <property type="entry name" value="HAMP domain-like"/>
    <property type="match status" value="1"/>
</dbReference>
<evidence type="ECO:0000259" key="13">
    <source>
        <dbReference type="Pfam" id="PF02518"/>
    </source>
</evidence>
<dbReference type="InterPro" id="IPR003594">
    <property type="entry name" value="HATPase_dom"/>
</dbReference>
<feature type="transmembrane region" description="Helical" evidence="12">
    <location>
        <begin position="293"/>
        <end position="312"/>
    </location>
</feature>
<dbReference type="CDD" id="cd18773">
    <property type="entry name" value="PDC1_HK_sensor"/>
    <property type="match status" value="1"/>
</dbReference>
<gene>
    <name evidence="15" type="ORF">DSM106044_02801</name>
</gene>
<dbReference type="Proteomes" id="UP000306509">
    <property type="component" value="Unassembled WGS sequence"/>
</dbReference>
<keyword evidence="11 12" id="KW-0472">Membrane</keyword>
<comment type="subcellular location">
    <subcellularLocation>
        <location evidence="1">Cell membrane</location>
        <topology evidence="1">Multi-pass membrane protein</topology>
    </subcellularLocation>
</comment>
<keyword evidence="5 12" id="KW-0812">Transmembrane</keyword>
<keyword evidence="3" id="KW-0597">Phosphoprotein</keyword>
<dbReference type="GO" id="GO:0005886">
    <property type="term" value="C:plasma membrane"/>
    <property type="evidence" value="ECO:0007669"/>
    <property type="project" value="UniProtKB-SubCell"/>
</dbReference>
<comment type="caution">
    <text evidence="15">The sequence shown here is derived from an EMBL/GenBank/DDBJ whole genome shotgun (WGS) entry which is preliminary data.</text>
</comment>
<dbReference type="GO" id="GO:0000155">
    <property type="term" value="F:phosphorelay sensor kinase activity"/>
    <property type="evidence" value="ECO:0007669"/>
    <property type="project" value="InterPro"/>
</dbReference>
<evidence type="ECO:0000256" key="1">
    <source>
        <dbReference type="ARBA" id="ARBA00004651"/>
    </source>
</evidence>
<keyword evidence="6" id="KW-0547">Nucleotide-binding</keyword>
<dbReference type="GO" id="GO:0005524">
    <property type="term" value="F:ATP binding"/>
    <property type="evidence" value="ECO:0007669"/>
    <property type="project" value="UniProtKB-KW"/>
</dbReference>
<feature type="domain" description="Signal transduction histidine kinase internal region" evidence="14">
    <location>
        <begin position="380"/>
        <end position="456"/>
    </location>
</feature>
<name>A0A4U8Q623_9FIRM</name>
<evidence type="ECO:0000259" key="14">
    <source>
        <dbReference type="Pfam" id="PF06580"/>
    </source>
</evidence>
<evidence type="ECO:0000256" key="9">
    <source>
        <dbReference type="ARBA" id="ARBA00022989"/>
    </source>
</evidence>
<dbReference type="Gene3D" id="3.30.565.10">
    <property type="entry name" value="Histidine kinase-like ATPase, C-terminal domain"/>
    <property type="match status" value="1"/>
</dbReference>
<evidence type="ECO:0000313" key="15">
    <source>
        <dbReference type="EMBL" id="TLD00315.1"/>
    </source>
</evidence>
<keyword evidence="10" id="KW-0902">Two-component regulatory system</keyword>
<keyword evidence="8" id="KW-0067">ATP-binding</keyword>
<evidence type="ECO:0000256" key="12">
    <source>
        <dbReference type="SAM" id="Phobius"/>
    </source>
</evidence>
<evidence type="ECO:0000313" key="16">
    <source>
        <dbReference type="Proteomes" id="UP000306509"/>
    </source>
</evidence>
<dbReference type="Pfam" id="PF02518">
    <property type="entry name" value="HATPase_c"/>
    <property type="match status" value="1"/>
</dbReference>
<dbReference type="InterPro" id="IPR010559">
    <property type="entry name" value="Sig_transdc_His_kin_internal"/>
</dbReference>
<evidence type="ECO:0000256" key="2">
    <source>
        <dbReference type="ARBA" id="ARBA00022475"/>
    </source>
</evidence>
<protein>
    <submittedName>
        <fullName evidence="15">Putative sensor-like histidine kinase</fullName>
        <ecNumber evidence="15">2.7.13.3</ecNumber>
    </submittedName>
</protein>
<dbReference type="SUPFAM" id="SSF55874">
    <property type="entry name" value="ATPase domain of HSP90 chaperone/DNA topoisomerase II/histidine kinase"/>
    <property type="match status" value="1"/>
</dbReference>
<dbReference type="InterPro" id="IPR036890">
    <property type="entry name" value="HATPase_C_sf"/>
</dbReference>
<evidence type="ECO:0000256" key="3">
    <source>
        <dbReference type="ARBA" id="ARBA00022553"/>
    </source>
</evidence>